<reference evidence="2 3" key="1">
    <citation type="submission" date="2009-12" db="EMBL/GenBank/DDBJ databases">
        <authorList>
            <person name="Shrivastava S."/>
            <person name="Madupu R."/>
            <person name="Durkin A.S."/>
            <person name="Torralba M."/>
            <person name="Methe B."/>
            <person name="Sutton G.G."/>
            <person name="Strausberg R.L."/>
            <person name="Nelson K.E."/>
        </authorList>
    </citation>
    <scope>NUCLEOTIDE SEQUENCE [LARGE SCALE GENOMIC DNA]</scope>
    <source>
        <strain evidence="2 3">W5455</strain>
    </source>
</reference>
<comment type="caution">
    <text evidence="2">The sequence shown here is derived from an EMBL/GenBank/DDBJ whole genome shotgun (WGS) entry which is preliminary data.</text>
</comment>
<evidence type="ECO:0000313" key="2">
    <source>
        <dbReference type="EMBL" id="EFB90347.1"/>
    </source>
</evidence>
<dbReference type="EMBL" id="ADFP01000084">
    <property type="protein sequence ID" value="EFB90347.1"/>
    <property type="molecule type" value="Genomic_DNA"/>
</dbReference>
<gene>
    <name evidence="2" type="ORF">HMPREF7215_2229</name>
</gene>
<feature type="compositionally biased region" description="Basic and acidic residues" evidence="1">
    <location>
        <begin position="1"/>
        <end position="11"/>
    </location>
</feature>
<proteinExistence type="predicted"/>
<evidence type="ECO:0000313" key="3">
    <source>
        <dbReference type="Proteomes" id="UP000006462"/>
    </source>
</evidence>
<protein>
    <submittedName>
        <fullName evidence="2">Uncharacterized protein</fullName>
    </submittedName>
</protein>
<keyword evidence="3" id="KW-1185">Reference proteome</keyword>
<name>A0ABP2HTQ3_9BACT</name>
<accession>A0ABP2HTQ3</accession>
<feature type="region of interest" description="Disordered" evidence="1">
    <location>
        <begin position="1"/>
        <end position="30"/>
    </location>
</feature>
<organism evidence="2 3">
    <name type="scientific">Pyramidobacter piscolens W5455</name>
    <dbReference type="NCBI Taxonomy" id="352165"/>
    <lineage>
        <taxon>Bacteria</taxon>
        <taxon>Thermotogati</taxon>
        <taxon>Synergistota</taxon>
        <taxon>Synergistia</taxon>
        <taxon>Synergistales</taxon>
        <taxon>Dethiosulfovibrionaceae</taxon>
        <taxon>Pyramidobacter</taxon>
    </lineage>
</organism>
<sequence length="43" mass="4881">MHVDYRAHEHSSSPFRPHHNKKNGIPPAAGSRFSDVFFFAADD</sequence>
<dbReference type="Proteomes" id="UP000006462">
    <property type="component" value="Unassembled WGS sequence"/>
</dbReference>
<evidence type="ECO:0000256" key="1">
    <source>
        <dbReference type="SAM" id="MobiDB-lite"/>
    </source>
</evidence>